<dbReference type="Proteomes" id="UP000094256">
    <property type="component" value="Chromosome"/>
</dbReference>
<dbReference type="GO" id="GO:0004104">
    <property type="term" value="F:cholinesterase activity"/>
    <property type="evidence" value="ECO:0007669"/>
    <property type="project" value="InterPro"/>
</dbReference>
<dbReference type="AlphaFoldDB" id="A0A1B3ZG32"/>
<dbReference type="Gene3D" id="3.40.50.1820">
    <property type="entry name" value="alpha/beta hydrolase"/>
    <property type="match status" value="1"/>
</dbReference>
<dbReference type="EMBL" id="CP014168">
    <property type="protein sequence ID" value="AOH86376.1"/>
    <property type="molecule type" value="Genomic_DNA"/>
</dbReference>
<comment type="similarity">
    <text evidence="1 3">Belongs to the type-B carboxylesterase/lipase family.</text>
</comment>
<evidence type="ECO:0000256" key="2">
    <source>
        <dbReference type="ARBA" id="ARBA00022801"/>
    </source>
</evidence>
<gene>
    <name evidence="5" type="ORF">AWL63_00175</name>
</gene>
<dbReference type="InterPro" id="IPR000997">
    <property type="entry name" value="Cholinesterase"/>
</dbReference>
<dbReference type="PROSITE" id="PS00941">
    <property type="entry name" value="CARBOXYLESTERASE_B_2"/>
    <property type="match status" value="1"/>
</dbReference>
<dbReference type="PROSITE" id="PS00122">
    <property type="entry name" value="CARBOXYLESTERASE_B_1"/>
    <property type="match status" value="1"/>
</dbReference>
<feature type="domain" description="Carboxylesterase type B" evidence="4">
    <location>
        <begin position="2"/>
        <end position="429"/>
    </location>
</feature>
<dbReference type="SUPFAM" id="SSF53474">
    <property type="entry name" value="alpha/beta-Hydrolases"/>
    <property type="match status" value="1"/>
</dbReference>
<sequence>MATQWSTRCKQSAAFADMRFRSTGDSEDCLYLNIWTPANAKPGMKLPVFFYVYGGGFVAGAADESRYDGASMAKKGIIVVAANYRLGNFGFFSHPELTAESPHHASGNQGLFDQVAALTWARDNIAAFGGDPSHITINGESAGAFSVSALTVSPLSRDLIVGVIGESGAAVDGRLGPVPLKTAEASGVAFGQKLGATSLAALRALPADTVLNSDAKSSPGLGLVIDGYLLPQTLDATYAARRAAHVPAMIGSNSQDMFANAVIGTDAPNVARYRAGIATLFGGNADTVLKLYPVASDADVVKVSTEVSSDHFLGQPTWKWFDLHRQSGQPTYYFRYDHIRQPAIGIPAPSMPIVGAVHSAEIEYALGNLDVAGITPLYPWTPADRQVSKVLQGYFVNFIKTGNPNGPGLPEWQAAGTSDMPWRQIIDMKTTGQPMVEQARFRAMDALPPSQ</sequence>
<keyword evidence="6" id="KW-1185">Reference proteome</keyword>
<evidence type="ECO:0000256" key="1">
    <source>
        <dbReference type="ARBA" id="ARBA00005964"/>
    </source>
</evidence>
<accession>A0A1B3ZG32</accession>
<name>A0A1B3ZG32_9SPHN</name>
<dbReference type="InterPro" id="IPR002018">
    <property type="entry name" value="CarbesteraseB"/>
</dbReference>
<dbReference type="ESTHER" id="9sphn-a0a1b3zg32">
    <property type="family name" value="Carb_B_Bacteria"/>
</dbReference>
<proteinExistence type="inferred from homology"/>
<dbReference type="KEGG" id="span:AWL63_00175"/>
<evidence type="ECO:0000259" key="4">
    <source>
        <dbReference type="Pfam" id="PF00135"/>
    </source>
</evidence>
<dbReference type="Pfam" id="PF00135">
    <property type="entry name" value="COesterase"/>
    <property type="match status" value="1"/>
</dbReference>
<dbReference type="PRINTS" id="PR00878">
    <property type="entry name" value="CHOLNESTRASE"/>
</dbReference>
<reference evidence="5 6" key="1">
    <citation type="submission" date="2016-01" db="EMBL/GenBank/DDBJ databases">
        <title>Complete genome and mega plasmid sequence of Sphingomonas panacis DCY99 elicits systemic resistance in rice to Xanthomonas oryzae.</title>
        <authorList>
            <person name="Kim Y.J."/>
            <person name="Yang D.C."/>
            <person name="Sing P."/>
        </authorList>
    </citation>
    <scope>NUCLEOTIDE SEQUENCE [LARGE SCALE GENOMIC DNA]</scope>
    <source>
        <strain evidence="5 6">DCY99</strain>
    </source>
</reference>
<dbReference type="InterPro" id="IPR050309">
    <property type="entry name" value="Type-B_Carboxylest/Lipase"/>
</dbReference>
<organism evidence="5 6">
    <name type="scientific">Sphingomonas panacis</name>
    <dbReference type="NCBI Taxonomy" id="1560345"/>
    <lineage>
        <taxon>Bacteria</taxon>
        <taxon>Pseudomonadati</taxon>
        <taxon>Pseudomonadota</taxon>
        <taxon>Alphaproteobacteria</taxon>
        <taxon>Sphingomonadales</taxon>
        <taxon>Sphingomonadaceae</taxon>
        <taxon>Sphingomonas</taxon>
    </lineage>
</organism>
<keyword evidence="2 3" id="KW-0378">Hydrolase</keyword>
<dbReference type="InterPro" id="IPR019819">
    <property type="entry name" value="Carboxylesterase_B_CS"/>
</dbReference>
<protein>
    <recommendedName>
        <fullName evidence="3">Carboxylic ester hydrolase</fullName>
        <ecNumber evidence="3">3.1.1.-</ecNumber>
    </recommendedName>
</protein>
<dbReference type="EC" id="3.1.1.-" evidence="3"/>
<dbReference type="InterPro" id="IPR029058">
    <property type="entry name" value="AB_hydrolase_fold"/>
</dbReference>
<evidence type="ECO:0000313" key="5">
    <source>
        <dbReference type="EMBL" id="AOH86376.1"/>
    </source>
</evidence>
<dbReference type="InterPro" id="IPR019826">
    <property type="entry name" value="Carboxylesterase_B_AS"/>
</dbReference>
<dbReference type="STRING" id="1560345.AWL63_00175"/>
<evidence type="ECO:0000313" key="6">
    <source>
        <dbReference type="Proteomes" id="UP000094256"/>
    </source>
</evidence>
<evidence type="ECO:0000256" key="3">
    <source>
        <dbReference type="RuleBase" id="RU361235"/>
    </source>
</evidence>
<dbReference type="PANTHER" id="PTHR11559">
    <property type="entry name" value="CARBOXYLESTERASE"/>
    <property type="match status" value="1"/>
</dbReference>